<feature type="domain" description="Response regulatory" evidence="3">
    <location>
        <begin position="18"/>
        <end position="134"/>
    </location>
</feature>
<evidence type="ECO:0000313" key="5">
    <source>
        <dbReference type="Proteomes" id="UP001247754"/>
    </source>
</evidence>
<evidence type="ECO:0000256" key="2">
    <source>
        <dbReference type="PROSITE-ProRule" id="PRU00169"/>
    </source>
</evidence>
<keyword evidence="2" id="KW-0597">Phosphoprotein</keyword>
<dbReference type="InterPro" id="IPR001932">
    <property type="entry name" value="PPM-type_phosphatase-like_dom"/>
</dbReference>
<dbReference type="InterPro" id="IPR001789">
    <property type="entry name" value="Sig_transdc_resp-reg_receiver"/>
</dbReference>
<organism evidence="4 5">
    <name type="scientific">Ruixingdingia sedimenti</name>
    <dbReference type="NCBI Taxonomy" id="3073604"/>
    <lineage>
        <taxon>Bacteria</taxon>
        <taxon>Pseudomonadati</taxon>
        <taxon>Pseudomonadota</taxon>
        <taxon>Alphaproteobacteria</taxon>
        <taxon>Rhodobacterales</taxon>
        <taxon>Paracoccaceae</taxon>
        <taxon>Ruixingdingia</taxon>
    </lineage>
</organism>
<dbReference type="CDD" id="cd00156">
    <property type="entry name" value="REC"/>
    <property type="match status" value="1"/>
</dbReference>
<evidence type="ECO:0000313" key="4">
    <source>
        <dbReference type="EMBL" id="MDR5652646.1"/>
    </source>
</evidence>
<keyword evidence="1" id="KW-0378">Hydrolase</keyword>
<feature type="modified residue" description="4-aspartylphosphate" evidence="2">
    <location>
        <position position="67"/>
    </location>
</feature>
<dbReference type="Gene3D" id="3.40.50.2300">
    <property type="match status" value="1"/>
</dbReference>
<accession>A0ABU1F6Z0</accession>
<dbReference type="Pfam" id="PF07228">
    <property type="entry name" value="SpoIIE"/>
    <property type="match status" value="1"/>
</dbReference>
<dbReference type="EMBL" id="JAVKPH010000007">
    <property type="protein sequence ID" value="MDR5652646.1"/>
    <property type="molecule type" value="Genomic_DNA"/>
</dbReference>
<sequence length="421" mass="45157">MVEGIGSTSVSVPQVSGRVLVVDDSRAQRRILQASLARWGYQVTEAGSGEEALDLCRAAAFDIVLSDWMMPGMSGLEFCHAFRALPRDSYGYFILLTSKSEKDEVAQGLGVGADDFLSKPVDPDELRARIQAGERILGMQRELAQKNRLLSTTLTELQGIYDSLDRDLIEARKLQQSLVRDRHRDLGTAAISLLLRPSGHVGGDLVGYFQLNPRRLAFFAVDVSGHGVASAMLAARLAGMLSSAAPDGNIALALDGGGAVDTWPPEMVAARLNRMLLDVVQVDQYLTCIYADADVVSGKVALVQAGHPHPILLGADGSVARVGQGGMPVGLIPGAQYERVELRLRPGDRLLLMSDGLTECTGPDGAEMGEEGLADLVRRNAAVPGDAFLDALMWEIERFTGSGEFTDDMSAVLYEYRGGPS</sequence>
<evidence type="ECO:0000256" key="1">
    <source>
        <dbReference type="ARBA" id="ARBA00022801"/>
    </source>
</evidence>
<dbReference type="PROSITE" id="PS50110">
    <property type="entry name" value="RESPONSE_REGULATORY"/>
    <property type="match status" value="1"/>
</dbReference>
<protein>
    <submittedName>
        <fullName evidence="4">Fused response regulator/phosphatase</fullName>
    </submittedName>
</protein>
<dbReference type="InterPro" id="IPR036457">
    <property type="entry name" value="PPM-type-like_dom_sf"/>
</dbReference>
<dbReference type="Proteomes" id="UP001247754">
    <property type="component" value="Unassembled WGS sequence"/>
</dbReference>
<dbReference type="SUPFAM" id="SSF81606">
    <property type="entry name" value="PP2C-like"/>
    <property type="match status" value="1"/>
</dbReference>
<dbReference type="PANTHER" id="PTHR43156">
    <property type="entry name" value="STAGE II SPORULATION PROTEIN E-RELATED"/>
    <property type="match status" value="1"/>
</dbReference>
<dbReference type="SMART" id="SM00448">
    <property type="entry name" value="REC"/>
    <property type="match status" value="1"/>
</dbReference>
<comment type="caution">
    <text evidence="4">The sequence shown here is derived from an EMBL/GenBank/DDBJ whole genome shotgun (WGS) entry which is preliminary data.</text>
</comment>
<dbReference type="SMART" id="SM00331">
    <property type="entry name" value="PP2C_SIG"/>
    <property type="match status" value="1"/>
</dbReference>
<dbReference type="RefSeq" id="WP_310456891.1">
    <property type="nucleotide sequence ID" value="NZ_JAVKPH010000007.1"/>
</dbReference>
<gene>
    <name evidence="4" type="ORF">RGD00_08530</name>
</gene>
<reference evidence="4 5" key="1">
    <citation type="submission" date="2023-09" db="EMBL/GenBank/DDBJ databases">
        <title>Xinfangfangia sedmenti sp. nov., isolated the sedment.</title>
        <authorList>
            <person name="Xu L."/>
        </authorList>
    </citation>
    <scope>NUCLEOTIDE SEQUENCE [LARGE SCALE GENOMIC DNA]</scope>
    <source>
        <strain evidence="4 5">LG-4</strain>
    </source>
</reference>
<evidence type="ECO:0000259" key="3">
    <source>
        <dbReference type="PROSITE" id="PS50110"/>
    </source>
</evidence>
<keyword evidence="5" id="KW-1185">Reference proteome</keyword>
<proteinExistence type="predicted"/>
<dbReference type="InterPro" id="IPR011006">
    <property type="entry name" value="CheY-like_superfamily"/>
</dbReference>
<dbReference type="PANTHER" id="PTHR43156:SF2">
    <property type="entry name" value="STAGE II SPORULATION PROTEIN E"/>
    <property type="match status" value="1"/>
</dbReference>
<dbReference type="Gene3D" id="3.60.40.10">
    <property type="entry name" value="PPM-type phosphatase domain"/>
    <property type="match status" value="1"/>
</dbReference>
<dbReference type="SUPFAM" id="SSF52172">
    <property type="entry name" value="CheY-like"/>
    <property type="match status" value="1"/>
</dbReference>
<dbReference type="Pfam" id="PF00072">
    <property type="entry name" value="Response_reg"/>
    <property type="match status" value="1"/>
</dbReference>
<name>A0ABU1F6Z0_9RHOB</name>
<dbReference type="InterPro" id="IPR052016">
    <property type="entry name" value="Bact_Sigma-Reg"/>
</dbReference>